<keyword evidence="1" id="KW-0472">Membrane</keyword>
<keyword evidence="1" id="KW-1133">Transmembrane helix</keyword>
<feature type="non-terminal residue" evidence="2">
    <location>
        <position position="1"/>
    </location>
</feature>
<evidence type="ECO:0008006" key="3">
    <source>
        <dbReference type="Google" id="ProtNLM"/>
    </source>
</evidence>
<feature type="transmembrane region" description="Helical" evidence="1">
    <location>
        <begin position="6"/>
        <end position="25"/>
    </location>
</feature>
<evidence type="ECO:0000256" key="1">
    <source>
        <dbReference type="SAM" id="Phobius"/>
    </source>
</evidence>
<gene>
    <name evidence="2" type="ORF">S01H4_45559</name>
</gene>
<dbReference type="Gene3D" id="3.40.720.10">
    <property type="entry name" value="Alkaline Phosphatase, subunit A"/>
    <property type="match status" value="1"/>
</dbReference>
<keyword evidence="1" id="KW-0812">Transmembrane</keyword>
<accession>X1D4T3</accession>
<dbReference type="AlphaFoldDB" id="X1D4T3"/>
<evidence type="ECO:0000313" key="2">
    <source>
        <dbReference type="EMBL" id="GAH00119.1"/>
    </source>
</evidence>
<organism evidence="2">
    <name type="scientific">marine sediment metagenome</name>
    <dbReference type="NCBI Taxonomy" id="412755"/>
    <lineage>
        <taxon>unclassified sequences</taxon>
        <taxon>metagenomes</taxon>
        <taxon>ecological metagenomes</taxon>
    </lineage>
</organism>
<comment type="caution">
    <text evidence="2">The sequence shown here is derived from an EMBL/GenBank/DDBJ whole genome shotgun (WGS) entry which is preliminary data.</text>
</comment>
<feature type="non-terminal residue" evidence="2">
    <location>
        <position position="281"/>
    </location>
</feature>
<feature type="transmembrane region" description="Helical" evidence="1">
    <location>
        <begin position="37"/>
        <end position="56"/>
    </location>
</feature>
<sequence>FVIGGHRYLLVVWLILFILGTYFTIRTKKNLRNFSNILNVIAVVLVLFSLVNIGFYKFKTRDIQEDSSIVLQDGEAVISESLTELPDIYYIILDGYAGESSLEEFYDYDNHEFTNFLTEKGFYVACKSRCNYPWTTSSLASSLNMEYINYLSDKVGLESDDRTIPYQMITNSNVWKFLHSKGYQFVHFDSSGWGPTDRNRNADISIRVNKFNEFNILLIQTTMLKPFEKYIIVDSGIQKVLYSFSNLAKVHQIEGPKYIFAHIMTPHPPFFFGANGELISE</sequence>
<protein>
    <recommendedName>
        <fullName evidence="3">Sulfatase N-terminal domain-containing protein</fullName>
    </recommendedName>
</protein>
<proteinExistence type="predicted"/>
<dbReference type="InterPro" id="IPR017850">
    <property type="entry name" value="Alkaline_phosphatase_core_sf"/>
</dbReference>
<dbReference type="EMBL" id="BART01025374">
    <property type="protein sequence ID" value="GAH00119.1"/>
    <property type="molecule type" value="Genomic_DNA"/>
</dbReference>
<name>X1D4T3_9ZZZZ</name>
<reference evidence="2" key="1">
    <citation type="journal article" date="2014" name="Front. Microbiol.">
        <title>High frequency of phylogenetically diverse reductive dehalogenase-homologous genes in deep subseafloor sedimentary metagenomes.</title>
        <authorList>
            <person name="Kawai M."/>
            <person name="Futagami T."/>
            <person name="Toyoda A."/>
            <person name="Takaki Y."/>
            <person name="Nishi S."/>
            <person name="Hori S."/>
            <person name="Arai W."/>
            <person name="Tsubouchi T."/>
            <person name="Morono Y."/>
            <person name="Uchiyama I."/>
            <person name="Ito T."/>
            <person name="Fujiyama A."/>
            <person name="Inagaki F."/>
            <person name="Takami H."/>
        </authorList>
    </citation>
    <scope>NUCLEOTIDE SEQUENCE</scope>
    <source>
        <strain evidence="2">Expedition CK06-06</strain>
    </source>
</reference>